<dbReference type="Gene3D" id="3.30.420.40">
    <property type="match status" value="2"/>
</dbReference>
<keyword evidence="4" id="KW-0067">ATP-binding</keyword>
<dbReference type="GO" id="GO:0005737">
    <property type="term" value="C:cytoplasm"/>
    <property type="evidence" value="ECO:0007669"/>
    <property type="project" value="UniProtKB-SubCell"/>
</dbReference>
<dbReference type="GO" id="GO:0005524">
    <property type="term" value="F:ATP binding"/>
    <property type="evidence" value="ECO:0007669"/>
    <property type="project" value="UniProtKB-KW"/>
</dbReference>
<dbReference type="Pfam" id="PF06723">
    <property type="entry name" value="MreB_Mbl"/>
    <property type="match status" value="1"/>
</dbReference>
<dbReference type="EMBL" id="FQUL01000003">
    <property type="protein sequence ID" value="SHE37042.1"/>
    <property type="molecule type" value="Genomic_DNA"/>
</dbReference>
<evidence type="ECO:0000313" key="6">
    <source>
        <dbReference type="Proteomes" id="UP000184295"/>
    </source>
</evidence>
<protein>
    <submittedName>
        <fullName evidence="5">Actin-like ATPase involved in cell morphogenesis</fullName>
    </submittedName>
</protein>
<evidence type="ECO:0000313" key="5">
    <source>
        <dbReference type="EMBL" id="SHE37042.1"/>
    </source>
</evidence>
<dbReference type="PANTHER" id="PTHR42749:SF1">
    <property type="entry name" value="CELL SHAPE-DETERMINING PROTEIN MREB"/>
    <property type="match status" value="1"/>
</dbReference>
<sequence length="332" mass="34908">MDLVCAIDVGASKTRVALQGKGLIYDSWSVVAVDAGSSSIRACGEAAYDLVRRSGGRHVIKAPFGHGMTADPEAVAPYVRTLFNQIGLPSPSKFRIGVATPSQMTPLETEVLAGCLREIGSKAVVLVPSLMAGSLVGGMDGSKADGFMTVIAGAARSEAAVFSLGQMTAVTSTNAGGVKVSRRISKAILDNFGLLVSPDTVEQVKEHLISLGRRDKVRVADLWGRDSKTGETRQVRVEDSLFIDEVLPIFKEIASLPSLVFSKCEAELVADISYQGLTFIGGLSVVQGLKEMLSYSSKVDVIVLSRPSSAVVEGVLSLMTGSSKVTRAVSLS</sequence>
<gene>
    <name evidence="5" type="ORF">SAMN02745225_00439</name>
</gene>
<dbReference type="RefSeq" id="WP_072788285.1">
    <property type="nucleotide sequence ID" value="NZ_FQUL01000003.1"/>
</dbReference>
<name>A0A1M4SXU8_9ACTN</name>
<evidence type="ECO:0000256" key="1">
    <source>
        <dbReference type="ARBA" id="ARBA00004496"/>
    </source>
</evidence>
<dbReference type="SUPFAM" id="SSF53067">
    <property type="entry name" value="Actin-like ATPase domain"/>
    <property type="match status" value="2"/>
</dbReference>
<evidence type="ECO:0000256" key="3">
    <source>
        <dbReference type="ARBA" id="ARBA00022741"/>
    </source>
</evidence>
<proteinExistence type="predicted"/>
<evidence type="ECO:0000256" key="4">
    <source>
        <dbReference type="ARBA" id="ARBA00022840"/>
    </source>
</evidence>
<dbReference type="InterPro" id="IPR056546">
    <property type="entry name" value="MreB_MamK-like"/>
</dbReference>
<comment type="subcellular location">
    <subcellularLocation>
        <location evidence="1">Cytoplasm</location>
    </subcellularLocation>
</comment>
<keyword evidence="2" id="KW-0963">Cytoplasm</keyword>
<dbReference type="InterPro" id="IPR043129">
    <property type="entry name" value="ATPase_NBD"/>
</dbReference>
<reference evidence="6" key="1">
    <citation type="submission" date="2016-11" db="EMBL/GenBank/DDBJ databases">
        <authorList>
            <person name="Varghese N."/>
            <person name="Submissions S."/>
        </authorList>
    </citation>
    <scope>NUCLEOTIDE SEQUENCE [LARGE SCALE GENOMIC DNA]</scope>
    <source>
        <strain evidence="6">DSM 19514</strain>
    </source>
</reference>
<dbReference type="Proteomes" id="UP000184295">
    <property type="component" value="Unassembled WGS sequence"/>
</dbReference>
<keyword evidence="6" id="KW-1185">Reference proteome</keyword>
<keyword evidence="3" id="KW-0547">Nucleotide-binding</keyword>
<dbReference type="PANTHER" id="PTHR42749">
    <property type="entry name" value="CELL SHAPE-DETERMINING PROTEIN MREB"/>
    <property type="match status" value="1"/>
</dbReference>
<accession>A0A1M4SXU8</accession>
<dbReference type="STRING" id="1121881.SAMN02745225_00439"/>
<evidence type="ECO:0000256" key="2">
    <source>
        <dbReference type="ARBA" id="ARBA00022490"/>
    </source>
</evidence>
<dbReference type="AlphaFoldDB" id="A0A1M4SXU8"/>
<organism evidence="5 6">
    <name type="scientific">Ferrithrix thermotolerans DSM 19514</name>
    <dbReference type="NCBI Taxonomy" id="1121881"/>
    <lineage>
        <taxon>Bacteria</taxon>
        <taxon>Bacillati</taxon>
        <taxon>Actinomycetota</taxon>
        <taxon>Acidimicrobiia</taxon>
        <taxon>Acidimicrobiales</taxon>
        <taxon>Acidimicrobiaceae</taxon>
        <taxon>Ferrithrix</taxon>
    </lineage>
</organism>